<evidence type="ECO:0000256" key="7">
    <source>
        <dbReference type="SAM" id="SignalP"/>
    </source>
</evidence>
<keyword evidence="5" id="KW-0326">Glycosidase</keyword>
<dbReference type="PRINTS" id="PR00135">
    <property type="entry name" value="LYZLACT"/>
</dbReference>
<dbReference type="Gene3D" id="1.10.530.10">
    <property type="match status" value="1"/>
</dbReference>
<evidence type="ECO:0000256" key="3">
    <source>
        <dbReference type="ARBA" id="ARBA00022638"/>
    </source>
</evidence>
<keyword evidence="10" id="KW-1185">Reference proteome</keyword>
<evidence type="ECO:0000313" key="9">
    <source>
        <dbReference type="EMBL" id="TGZ57601.1"/>
    </source>
</evidence>
<dbReference type="GO" id="GO:0042742">
    <property type="term" value="P:defense response to bacterium"/>
    <property type="evidence" value="ECO:0007669"/>
    <property type="project" value="UniProtKB-KW"/>
</dbReference>
<sequence length="163" mass="18300">MRGSWVILFVLTIVTVHSPAEGRILAQCEAVRELERAKISKTLISNWVCLMQSESGMNTALVTGPKTASSYSHGILQINSAKWCTRGRTGGICNKRCEDFLNDDIQDDIACAKKIFDRDGFKAWDGWMKKCKNKPLPNLAHCTRRRRMATEIETAEVEADPIL</sequence>
<feature type="signal peptide" evidence="7">
    <location>
        <begin position="1"/>
        <end position="22"/>
    </location>
</feature>
<evidence type="ECO:0000256" key="2">
    <source>
        <dbReference type="ARBA" id="ARBA00012732"/>
    </source>
</evidence>
<dbReference type="PANTHER" id="PTHR11407:SF63">
    <property type="entry name" value="LYSOZYME C"/>
    <property type="match status" value="1"/>
</dbReference>
<evidence type="ECO:0000256" key="4">
    <source>
        <dbReference type="ARBA" id="ARBA00023157"/>
    </source>
</evidence>
<name>A0A4S2L4L6_9HYME</name>
<comment type="caution">
    <text evidence="9">The sequence shown here is derived from an EMBL/GenBank/DDBJ whole genome shotgun (WGS) entry which is preliminary data.</text>
</comment>
<dbReference type="InterPro" id="IPR001916">
    <property type="entry name" value="Glyco_hydro_22"/>
</dbReference>
<feature type="chain" id="PRO_5020810445" description="lysozyme" evidence="7">
    <location>
        <begin position="23"/>
        <end position="163"/>
    </location>
</feature>
<dbReference type="SMART" id="SM00263">
    <property type="entry name" value="LYZ1"/>
    <property type="match status" value="1"/>
</dbReference>
<gene>
    <name evidence="9" type="ORF">DBV15_09842</name>
</gene>
<accession>A0A4S2L4L6</accession>
<dbReference type="PROSITE" id="PS51348">
    <property type="entry name" value="GLYCOSYL_HYDROL_F22_2"/>
    <property type="match status" value="1"/>
</dbReference>
<dbReference type="STRING" id="300112.A0A4S2L4L6"/>
<proteinExistence type="inferred from homology"/>
<comment type="similarity">
    <text evidence="6">Belongs to the glycosyl hydrolase 22 family.</text>
</comment>
<protein>
    <recommendedName>
        <fullName evidence="2">lysozyme</fullName>
        <ecNumber evidence="2">3.2.1.17</ecNumber>
    </recommendedName>
</protein>
<reference evidence="9 10" key="1">
    <citation type="journal article" date="2019" name="Philos. Trans. R. Soc. Lond., B, Biol. Sci.">
        <title>Ant behaviour and brain gene expression of defending hosts depend on the ecological success of the intruding social parasite.</title>
        <authorList>
            <person name="Kaur R."/>
            <person name="Stoldt M."/>
            <person name="Jongepier E."/>
            <person name="Feldmeyer B."/>
            <person name="Menzel F."/>
            <person name="Bornberg-Bauer E."/>
            <person name="Foitzik S."/>
        </authorList>
    </citation>
    <scope>NUCLEOTIDE SEQUENCE [LARGE SCALE GENOMIC DNA]</scope>
    <source>
        <tissue evidence="9">Whole body</tissue>
    </source>
</reference>
<dbReference type="InterPro" id="IPR019799">
    <property type="entry name" value="Glyco_hydro_22_CS"/>
</dbReference>
<organism evidence="9 10">
    <name type="scientific">Temnothorax longispinosus</name>
    <dbReference type="NCBI Taxonomy" id="300112"/>
    <lineage>
        <taxon>Eukaryota</taxon>
        <taxon>Metazoa</taxon>
        <taxon>Ecdysozoa</taxon>
        <taxon>Arthropoda</taxon>
        <taxon>Hexapoda</taxon>
        <taxon>Insecta</taxon>
        <taxon>Pterygota</taxon>
        <taxon>Neoptera</taxon>
        <taxon>Endopterygota</taxon>
        <taxon>Hymenoptera</taxon>
        <taxon>Apocrita</taxon>
        <taxon>Aculeata</taxon>
        <taxon>Formicoidea</taxon>
        <taxon>Formicidae</taxon>
        <taxon>Myrmicinae</taxon>
        <taxon>Temnothorax</taxon>
    </lineage>
</organism>
<evidence type="ECO:0000256" key="6">
    <source>
        <dbReference type="RuleBase" id="RU004440"/>
    </source>
</evidence>
<dbReference type="InterPro" id="IPR023346">
    <property type="entry name" value="Lysozyme-like_dom_sf"/>
</dbReference>
<evidence type="ECO:0000313" key="10">
    <source>
        <dbReference type="Proteomes" id="UP000310200"/>
    </source>
</evidence>
<dbReference type="EMBL" id="QBLH01000138">
    <property type="protein sequence ID" value="TGZ57601.1"/>
    <property type="molecule type" value="Genomic_DNA"/>
</dbReference>
<dbReference type="GO" id="GO:0031640">
    <property type="term" value="P:killing of cells of another organism"/>
    <property type="evidence" value="ECO:0007669"/>
    <property type="project" value="UniProtKB-KW"/>
</dbReference>
<dbReference type="PROSITE" id="PS00128">
    <property type="entry name" value="GLYCOSYL_HYDROL_F22_1"/>
    <property type="match status" value="1"/>
</dbReference>
<keyword evidence="3" id="KW-0929">Antimicrobial</keyword>
<dbReference type="Pfam" id="PF00062">
    <property type="entry name" value="Lys"/>
    <property type="match status" value="1"/>
</dbReference>
<dbReference type="EC" id="3.2.1.17" evidence="2"/>
<dbReference type="PANTHER" id="PTHR11407">
    <property type="entry name" value="LYSOZYME C"/>
    <property type="match status" value="1"/>
</dbReference>
<dbReference type="Proteomes" id="UP000310200">
    <property type="component" value="Unassembled WGS sequence"/>
</dbReference>
<dbReference type="CDD" id="cd16899">
    <property type="entry name" value="LYZ_C_invert"/>
    <property type="match status" value="1"/>
</dbReference>
<evidence type="ECO:0000256" key="5">
    <source>
        <dbReference type="ARBA" id="ARBA00023295"/>
    </source>
</evidence>
<keyword evidence="3" id="KW-0081">Bacteriolytic enzyme</keyword>
<evidence type="ECO:0000259" key="8">
    <source>
        <dbReference type="PROSITE" id="PS00128"/>
    </source>
</evidence>
<feature type="domain" description="Glycosyl hydrolases family 22 (GH22)" evidence="8">
    <location>
        <begin position="93"/>
        <end position="111"/>
    </location>
</feature>
<keyword evidence="5" id="KW-0378">Hydrolase</keyword>
<dbReference type="GO" id="GO:0003796">
    <property type="term" value="F:lysozyme activity"/>
    <property type="evidence" value="ECO:0007669"/>
    <property type="project" value="UniProtKB-EC"/>
</dbReference>
<comment type="catalytic activity">
    <reaction evidence="1">
        <text>Hydrolysis of (1-&gt;4)-beta-linkages between N-acetylmuramic acid and N-acetyl-D-glucosamine residues in a peptidoglycan and between N-acetyl-D-glucosamine residues in chitodextrins.</text>
        <dbReference type="EC" id="3.2.1.17"/>
    </reaction>
</comment>
<keyword evidence="4" id="KW-1015">Disulfide bond</keyword>
<keyword evidence="7" id="KW-0732">Signal</keyword>
<evidence type="ECO:0000256" key="1">
    <source>
        <dbReference type="ARBA" id="ARBA00000632"/>
    </source>
</evidence>
<dbReference type="SUPFAM" id="SSF53955">
    <property type="entry name" value="Lysozyme-like"/>
    <property type="match status" value="1"/>
</dbReference>
<dbReference type="AlphaFoldDB" id="A0A4S2L4L6"/>